<protein>
    <submittedName>
        <fullName evidence="2">Centromere/kinetochore protein, putative (ZW10)</fullName>
    </submittedName>
</protein>
<gene>
    <name evidence="2" type="ORF">O6P43_010299</name>
</gene>
<accession>A0AAD7Q060</accession>
<dbReference type="AlphaFoldDB" id="A0AAD7Q060"/>
<evidence type="ECO:0000313" key="3">
    <source>
        <dbReference type="Proteomes" id="UP001163823"/>
    </source>
</evidence>
<feature type="domain" description="Centromere/kinetochore protein zw10 N-terminal" evidence="1">
    <location>
        <begin position="70"/>
        <end position="146"/>
    </location>
</feature>
<evidence type="ECO:0000259" key="1">
    <source>
        <dbReference type="Pfam" id="PF06248"/>
    </source>
</evidence>
<dbReference type="EMBL" id="JARAOO010000004">
    <property type="protein sequence ID" value="KAJ7972405.1"/>
    <property type="molecule type" value="Genomic_DNA"/>
</dbReference>
<sequence>MIRTFSIPFQLPSNQLDELIVRLNQRLRSSPPTTFPTQPHLSPHLISATLYNGLSLTPSKLIQSPILPYSHHQDFSNLFSLCNNAISQSYHISSDVSNILKLISDRPIDAEIWEIVEELKVKRELLILVRAIVEMNQRLKGVKEGLRNGRLKFVSEEVKDLKWCSGFLMIIRLTTKSQWCMGLSRKEWSQCFKDVRLHG</sequence>
<name>A0AAD7Q060_QUISA</name>
<organism evidence="2 3">
    <name type="scientific">Quillaja saponaria</name>
    <name type="common">Soap bark tree</name>
    <dbReference type="NCBI Taxonomy" id="32244"/>
    <lineage>
        <taxon>Eukaryota</taxon>
        <taxon>Viridiplantae</taxon>
        <taxon>Streptophyta</taxon>
        <taxon>Embryophyta</taxon>
        <taxon>Tracheophyta</taxon>
        <taxon>Spermatophyta</taxon>
        <taxon>Magnoliopsida</taxon>
        <taxon>eudicotyledons</taxon>
        <taxon>Gunneridae</taxon>
        <taxon>Pentapetalae</taxon>
        <taxon>rosids</taxon>
        <taxon>fabids</taxon>
        <taxon>Fabales</taxon>
        <taxon>Quillajaceae</taxon>
        <taxon>Quillaja</taxon>
    </lineage>
</organism>
<dbReference type="GO" id="GO:0005634">
    <property type="term" value="C:nucleus"/>
    <property type="evidence" value="ECO:0007669"/>
    <property type="project" value="InterPro"/>
</dbReference>
<dbReference type="GO" id="GO:0000278">
    <property type="term" value="P:mitotic cell cycle"/>
    <property type="evidence" value="ECO:0007669"/>
    <property type="project" value="InterPro"/>
</dbReference>
<proteinExistence type="predicted"/>
<evidence type="ECO:0000313" key="2">
    <source>
        <dbReference type="EMBL" id="KAJ7972405.1"/>
    </source>
</evidence>
<dbReference type="InterPro" id="IPR009361">
    <property type="entry name" value="Zw10_N"/>
</dbReference>
<dbReference type="GO" id="GO:0000775">
    <property type="term" value="C:chromosome, centromeric region"/>
    <property type="evidence" value="ECO:0007669"/>
    <property type="project" value="InterPro"/>
</dbReference>
<reference evidence="2" key="1">
    <citation type="journal article" date="2023" name="Science">
        <title>Elucidation of the pathway for biosynthesis of saponin adjuvants from the soapbark tree.</title>
        <authorList>
            <person name="Reed J."/>
            <person name="Orme A."/>
            <person name="El-Demerdash A."/>
            <person name="Owen C."/>
            <person name="Martin L.B.B."/>
            <person name="Misra R.C."/>
            <person name="Kikuchi S."/>
            <person name="Rejzek M."/>
            <person name="Martin A.C."/>
            <person name="Harkess A."/>
            <person name="Leebens-Mack J."/>
            <person name="Louveau T."/>
            <person name="Stephenson M.J."/>
            <person name="Osbourn A."/>
        </authorList>
    </citation>
    <scope>NUCLEOTIDE SEQUENCE</scope>
    <source>
        <strain evidence="2">S10</strain>
    </source>
</reference>
<dbReference type="Pfam" id="PF06248">
    <property type="entry name" value="Zw10_N"/>
    <property type="match status" value="1"/>
</dbReference>
<keyword evidence="3" id="KW-1185">Reference proteome</keyword>
<comment type="caution">
    <text evidence="2">The sequence shown here is derived from an EMBL/GenBank/DDBJ whole genome shotgun (WGS) entry which is preliminary data.</text>
</comment>
<dbReference type="Proteomes" id="UP001163823">
    <property type="component" value="Chromosome 4"/>
</dbReference>
<dbReference type="KEGG" id="qsa:O6P43_010299"/>